<sequence>MKEAVARSGSSTVEIGSLSESVLRDTEEQEREKRAEEETRRETRDKKRQSTPKIQAPEKFISWGPELRKFQVQRTV</sequence>
<protein>
    <submittedName>
        <fullName evidence="2">Uncharacterized protein</fullName>
    </submittedName>
</protein>
<dbReference type="EMBL" id="JANPWB010000012">
    <property type="protein sequence ID" value="KAJ1112384.1"/>
    <property type="molecule type" value="Genomic_DNA"/>
</dbReference>
<feature type="compositionally biased region" description="Polar residues" evidence="1">
    <location>
        <begin position="8"/>
        <end position="20"/>
    </location>
</feature>
<proteinExistence type="predicted"/>
<dbReference type="Proteomes" id="UP001066276">
    <property type="component" value="Chromosome 8"/>
</dbReference>
<keyword evidence="3" id="KW-1185">Reference proteome</keyword>
<evidence type="ECO:0000256" key="1">
    <source>
        <dbReference type="SAM" id="MobiDB-lite"/>
    </source>
</evidence>
<evidence type="ECO:0000313" key="3">
    <source>
        <dbReference type="Proteomes" id="UP001066276"/>
    </source>
</evidence>
<evidence type="ECO:0000313" key="2">
    <source>
        <dbReference type="EMBL" id="KAJ1112384.1"/>
    </source>
</evidence>
<name>A0AAV7NCK2_PLEWA</name>
<reference evidence="2" key="1">
    <citation type="journal article" date="2022" name="bioRxiv">
        <title>Sequencing and chromosome-scale assembly of the giantPleurodeles waltlgenome.</title>
        <authorList>
            <person name="Brown T."/>
            <person name="Elewa A."/>
            <person name="Iarovenko S."/>
            <person name="Subramanian E."/>
            <person name="Araus A.J."/>
            <person name="Petzold A."/>
            <person name="Susuki M."/>
            <person name="Suzuki K.-i.T."/>
            <person name="Hayashi T."/>
            <person name="Toyoda A."/>
            <person name="Oliveira C."/>
            <person name="Osipova E."/>
            <person name="Leigh N.D."/>
            <person name="Simon A."/>
            <person name="Yun M.H."/>
        </authorList>
    </citation>
    <scope>NUCLEOTIDE SEQUENCE</scope>
    <source>
        <strain evidence="2">20211129_DDA</strain>
        <tissue evidence="2">Liver</tissue>
    </source>
</reference>
<comment type="caution">
    <text evidence="2">The sequence shown here is derived from an EMBL/GenBank/DDBJ whole genome shotgun (WGS) entry which is preliminary data.</text>
</comment>
<dbReference type="AlphaFoldDB" id="A0AAV7NCK2"/>
<gene>
    <name evidence="2" type="ORF">NDU88_000649</name>
</gene>
<feature type="compositionally biased region" description="Basic and acidic residues" evidence="1">
    <location>
        <begin position="22"/>
        <end position="45"/>
    </location>
</feature>
<organism evidence="2 3">
    <name type="scientific">Pleurodeles waltl</name>
    <name type="common">Iberian ribbed newt</name>
    <dbReference type="NCBI Taxonomy" id="8319"/>
    <lineage>
        <taxon>Eukaryota</taxon>
        <taxon>Metazoa</taxon>
        <taxon>Chordata</taxon>
        <taxon>Craniata</taxon>
        <taxon>Vertebrata</taxon>
        <taxon>Euteleostomi</taxon>
        <taxon>Amphibia</taxon>
        <taxon>Batrachia</taxon>
        <taxon>Caudata</taxon>
        <taxon>Salamandroidea</taxon>
        <taxon>Salamandridae</taxon>
        <taxon>Pleurodelinae</taxon>
        <taxon>Pleurodeles</taxon>
    </lineage>
</organism>
<feature type="region of interest" description="Disordered" evidence="1">
    <location>
        <begin position="1"/>
        <end position="60"/>
    </location>
</feature>
<accession>A0AAV7NCK2</accession>